<dbReference type="Proteomes" id="UP000007635">
    <property type="component" value="Chromosome VIII"/>
</dbReference>
<dbReference type="KEGG" id="gat:120823397"/>
<feature type="region of interest" description="Disordered" evidence="2">
    <location>
        <begin position="485"/>
        <end position="505"/>
    </location>
</feature>
<reference evidence="4" key="3">
    <citation type="submission" date="2025-09" db="UniProtKB">
        <authorList>
            <consortium name="Ensembl"/>
        </authorList>
    </citation>
    <scope>IDENTIFICATION</scope>
</reference>
<dbReference type="RefSeq" id="XP_040039248.1">
    <property type="nucleotide sequence ID" value="XM_040183314.1"/>
</dbReference>
<feature type="compositionally biased region" description="Low complexity" evidence="2">
    <location>
        <begin position="614"/>
        <end position="625"/>
    </location>
</feature>
<dbReference type="Pfam" id="PF15304">
    <property type="entry name" value="AKAP2_C"/>
    <property type="match status" value="1"/>
</dbReference>
<feature type="compositionally biased region" description="Basic and acidic residues" evidence="2">
    <location>
        <begin position="433"/>
        <end position="451"/>
    </location>
</feature>
<feature type="region of interest" description="Disordered" evidence="2">
    <location>
        <begin position="46"/>
        <end position="67"/>
    </location>
</feature>
<feature type="compositionally biased region" description="Low complexity" evidence="2">
    <location>
        <begin position="151"/>
        <end position="164"/>
    </location>
</feature>
<name>A0AAQ4QQV6_GASAC</name>
<evidence type="ECO:0000313" key="5">
    <source>
        <dbReference type="Proteomes" id="UP000007635"/>
    </source>
</evidence>
<feature type="compositionally biased region" description="Polar residues" evidence="2">
    <location>
        <begin position="334"/>
        <end position="363"/>
    </location>
</feature>
<feature type="region of interest" description="Disordered" evidence="2">
    <location>
        <begin position="729"/>
        <end position="772"/>
    </location>
</feature>
<feature type="domain" description="A-kinase anchor protein 2 C-terminal" evidence="3">
    <location>
        <begin position="766"/>
        <end position="826"/>
    </location>
</feature>
<dbReference type="InterPro" id="IPR029304">
    <property type="entry name" value="AKAP2_C"/>
</dbReference>
<keyword evidence="1" id="KW-0175">Coiled coil</keyword>
<evidence type="ECO:0000256" key="2">
    <source>
        <dbReference type="SAM" id="MobiDB-lite"/>
    </source>
</evidence>
<feature type="region of interest" description="Disordered" evidence="2">
    <location>
        <begin position="139"/>
        <end position="164"/>
    </location>
</feature>
<feature type="compositionally biased region" description="Pro residues" evidence="2">
    <location>
        <begin position="752"/>
        <end position="767"/>
    </location>
</feature>
<dbReference type="GeneID" id="120823397"/>
<dbReference type="AlphaFoldDB" id="A0AAQ4QQV6"/>
<feature type="region of interest" description="Disordered" evidence="2">
    <location>
        <begin position="327"/>
        <end position="371"/>
    </location>
</feature>
<reference evidence="4" key="2">
    <citation type="submission" date="2025-08" db="UniProtKB">
        <authorList>
            <consortium name="Ensembl"/>
        </authorList>
    </citation>
    <scope>IDENTIFICATION</scope>
</reference>
<feature type="compositionally biased region" description="Low complexity" evidence="2">
    <location>
        <begin position="730"/>
        <end position="749"/>
    </location>
</feature>
<feature type="compositionally biased region" description="Basic and acidic residues" evidence="2">
    <location>
        <begin position="548"/>
        <end position="558"/>
    </location>
</feature>
<proteinExistence type="predicted"/>
<sequence length="833" mass="93382">MFRYTPPWQVLCYSLDHDNKRLTSVDRQNVLTPHRLQLLSAVQRLPPPELPSRAGPTAPPATMDSIPRNWVLKPLSPLLQPSDLRTMAGPPPSASPDPDGRAFSYDSISVARSYSSVAVSSEQDDGCRNVVQARQVVVSQDGGHSSDEWHAGSPGDPSSPASSLASPCGFYSFVEDPASPEAEMNEAWMVSPQRQTQLAILKQESGFRLQTYASRKPESLFAESEEDSLYKMDLGNGNKVIQEEEEKRLRKEIIRGQAPKSNPTFKGQLSALDDLDLRSSTSRLIEGFSMSYTSLGSRAEPLRPSEPGTVDVEQISFSAARQQFLKMEQQQQQLTAPSSPLRSSRTHLNASLQPDPDMSSSEQVDTHHRLQVNEDTTTFMLTEDDETYPEKKVAVWRNEEGLSRQSSVFDDLDSGLEELTVEVAGYTSDEGLFDDRNQQENMRSKSTSDYETPIEREIRLAQDREENLRRSRGLSLSDRRAEMVEIKTKRLQSPHPPVRAKEKTRVSFVVQHEIQKDNQWKEEPQQQERILGRYSQDSPQELEFDQQDGDKETEERPHSASGDEEVFPSPCCPHRHPEHPEEAELYISGKSLAPSGQGSQVQDRRGLYQDRTTASSFHFSSSASSPTRLSWKENLESNGLQSRGKGAPDFIEKEIEEALRREQELRESRESREETDGRVFSPAPLLEQANKVAISQFYPPMKTDQPVSVSSPSARPSVRLPSISYITAQPWSSSLPPSSKSHQSSTSLPIRPSSPPPAAVLSPPPTPRGLAETLLEDFKERRVKGKLEESVYAGIQPVDDVNNEVVESTRVIRHKNQRALRWEAGVFSNQQDQ</sequence>
<dbReference type="RefSeq" id="XP_040039249.1">
    <property type="nucleotide sequence ID" value="XM_040183315.1"/>
</dbReference>
<evidence type="ECO:0000259" key="3">
    <source>
        <dbReference type="Pfam" id="PF15304"/>
    </source>
</evidence>
<reference evidence="4 5" key="1">
    <citation type="journal article" date="2021" name="G3 (Bethesda)">
        <title>Improved contiguity of the threespine stickleback genome using long-read sequencing.</title>
        <authorList>
            <person name="Nath S."/>
            <person name="Shaw D.E."/>
            <person name="White M.A."/>
        </authorList>
    </citation>
    <scope>NUCLEOTIDE SEQUENCE [LARGE SCALE GENOMIC DNA]</scope>
    <source>
        <strain evidence="4 5">Lake Benthic</strain>
    </source>
</reference>
<evidence type="ECO:0000313" key="4">
    <source>
        <dbReference type="Ensembl" id="ENSGACP00000053684.1"/>
    </source>
</evidence>
<protein>
    <recommendedName>
        <fullName evidence="3">A-kinase anchor protein 2 C-terminal domain-containing protein</fullName>
    </recommendedName>
</protein>
<dbReference type="Ensembl" id="ENSGACT00000050426.1">
    <property type="protein sequence ID" value="ENSGACP00000053684.1"/>
    <property type="gene ID" value="ENSGACG00000037803.1"/>
</dbReference>
<dbReference type="InterPro" id="IPR042779">
    <property type="entry name" value="MISP/MISP3-like"/>
</dbReference>
<feature type="region of interest" description="Disordered" evidence="2">
    <location>
        <begin position="430"/>
        <end position="451"/>
    </location>
</feature>
<feature type="compositionally biased region" description="Basic and acidic residues" evidence="2">
    <location>
        <begin position="650"/>
        <end position="677"/>
    </location>
</feature>
<organism evidence="4 5">
    <name type="scientific">Gasterosteus aculeatus aculeatus</name>
    <name type="common">three-spined stickleback</name>
    <dbReference type="NCBI Taxonomy" id="481459"/>
    <lineage>
        <taxon>Eukaryota</taxon>
        <taxon>Metazoa</taxon>
        <taxon>Chordata</taxon>
        <taxon>Craniata</taxon>
        <taxon>Vertebrata</taxon>
        <taxon>Euteleostomi</taxon>
        <taxon>Actinopterygii</taxon>
        <taxon>Neopterygii</taxon>
        <taxon>Teleostei</taxon>
        <taxon>Neoteleostei</taxon>
        <taxon>Acanthomorphata</taxon>
        <taxon>Eupercaria</taxon>
        <taxon>Perciformes</taxon>
        <taxon>Cottioidei</taxon>
        <taxon>Gasterosteales</taxon>
        <taxon>Gasterosteidae</taxon>
        <taxon>Gasterosteus</taxon>
    </lineage>
</organism>
<dbReference type="PANTHER" id="PTHR18839:SF0">
    <property type="entry name" value="MITOTIC INTERACTOR AND SUBSTRATE OF PLK1 ISOFORM X1-RELATED"/>
    <property type="match status" value="1"/>
</dbReference>
<evidence type="ECO:0000256" key="1">
    <source>
        <dbReference type="ARBA" id="ARBA00023054"/>
    </source>
</evidence>
<keyword evidence="5" id="KW-1185">Reference proteome</keyword>
<accession>A0AAQ4QQV6</accession>
<feature type="region of interest" description="Disordered" evidence="2">
    <location>
        <begin position="533"/>
        <end position="684"/>
    </location>
</feature>
<feature type="region of interest" description="Disordered" evidence="2">
    <location>
        <begin position="81"/>
        <end position="102"/>
    </location>
</feature>
<dbReference type="GeneTree" id="ENSGT00940000154739"/>
<dbReference type="PANTHER" id="PTHR18839">
    <property type="entry name" value="MITOTIC INTERACTOR AND SUBSTRATE OF PLK1 MISP FAMILY MEMBER"/>
    <property type="match status" value="1"/>
</dbReference>